<dbReference type="InterPro" id="IPR036093">
    <property type="entry name" value="NAC_dom_sf"/>
</dbReference>
<evidence type="ECO:0000313" key="7">
    <source>
        <dbReference type="EMBL" id="PWA71074.1"/>
    </source>
</evidence>
<feature type="domain" description="NAC" evidence="6">
    <location>
        <begin position="1"/>
        <end position="94"/>
    </location>
</feature>
<evidence type="ECO:0000256" key="4">
    <source>
        <dbReference type="ARBA" id="ARBA00023242"/>
    </source>
</evidence>
<name>A0A2U1NC34_ARTAN</name>
<evidence type="ECO:0000256" key="2">
    <source>
        <dbReference type="ARBA" id="ARBA00023125"/>
    </source>
</evidence>
<keyword evidence="1" id="KW-0805">Transcription regulation</keyword>
<dbReference type="InterPro" id="IPR003441">
    <property type="entry name" value="NAC-dom"/>
</dbReference>
<gene>
    <name evidence="7" type="ORF">CTI12_AA285150</name>
</gene>
<dbReference type="PROSITE" id="PS51005">
    <property type="entry name" value="NAC"/>
    <property type="match status" value="1"/>
</dbReference>
<evidence type="ECO:0000256" key="1">
    <source>
        <dbReference type="ARBA" id="ARBA00023015"/>
    </source>
</evidence>
<dbReference type="AlphaFoldDB" id="A0A2U1NC34"/>
<dbReference type="SUPFAM" id="SSF101941">
    <property type="entry name" value="NAC domain"/>
    <property type="match status" value="1"/>
</dbReference>
<dbReference type="GO" id="GO:0006355">
    <property type="term" value="P:regulation of DNA-templated transcription"/>
    <property type="evidence" value="ECO:0007669"/>
    <property type="project" value="InterPro"/>
</dbReference>
<dbReference type="GO" id="GO:0003677">
    <property type="term" value="F:DNA binding"/>
    <property type="evidence" value="ECO:0007669"/>
    <property type="project" value="UniProtKB-KW"/>
</dbReference>
<accession>A0A2U1NC34</accession>
<dbReference type="Gene3D" id="2.170.150.80">
    <property type="entry name" value="NAC domain"/>
    <property type="match status" value="1"/>
</dbReference>
<dbReference type="EMBL" id="PKPP01003139">
    <property type="protein sequence ID" value="PWA71074.1"/>
    <property type="molecule type" value="Genomic_DNA"/>
</dbReference>
<sequence>MATWNLGKWEVYRLSLQVRRCNYKMLDFSVSDFGYVVKIDGNDGNVIGREMRFVFYEGDVDVVGVVRKTDWYMTEFVTLNEDEGGFAICKVGEDAARAVDDFSSDEYEEMSEESEDDNEDDSDEE</sequence>
<protein>
    <recommendedName>
        <fullName evidence="6">NAC domain-containing protein</fullName>
    </recommendedName>
</protein>
<keyword evidence="4" id="KW-0539">Nucleus</keyword>
<organism evidence="7 8">
    <name type="scientific">Artemisia annua</name>
    <name type="common">Sweet wormwood</name>
    <dbReference type="NCBI Taxonomy" id="35608"/>
    <lineage>
        <taxon>Eukaryota</taxon>
        <taxon>Viridiplantae</taxon>
        <taxon>Streptophyta</taxon>
        <taxon>Embryophyta</taxon>
        <taxon>Tracheophyta</taxon>
        <taxon>Spermatophyta</taxon>
        <taxon>Magnoliopsida</taxon>
        <taxon>eudicotyledons</taxon>
        <taxon>Gunneridae</taxon>
        <taxon>Pentapetalae</taxon>
        <taxon>asterids</taxon>
        <taxon>campanulids</taxon>
        <taxon>Asterales</taxon>
        <taxon>Asteraceae</taxon>
        <taxon>Asteroideae</taxon>
        <taxon>Anthemideae</taxon>
        <taxon>Artemisiinae</taxon>
        <taxon>Artemisia</taxon>
    </lineage>
</organism>
<evidence type="ECO:0000259" key="6">
    <source>
        <dbReference type="PROSITE" id="PS51005"/>
    </source>
</evidence>
<comment type="caution">
    <text evidence="7">The sequence shown here is derived from an EMBL/GenBank/DDBJ whole genome shotgun (WGS) entry which is preliminary data.</text>
</comment>
<keyword evidence="8" id="KW-1185">Reference proteome</keyword>
<dbReference type="Proteomes" id="UP000245207">
    <property type="component" value="Unassembled WGS sequence"/>
</dbReference>
<keyword evidence="3" id="KW-0804">Transcription</keyword>
<evidence type="ECO:0000256" key="3">
    <source>
        <dbReference type="ARBA" id="ARBA00023163"/>
    </source>
</evidence>
<feature type="region of interest" description="Disordered" evidence="5">
    <location>
        <begin position="102"/>
        <end position="125"/>
    </location>
</feature>
<reference evidence="7 8" key="1">
    <citation type="journal article" date="2018" name="Mol. Plant">
        <title>The genome of Artemisia annua provides insight into the evolution of Asteraceae family and artemisinin biosynthesis.</title>
        <authorList>
            <person name="Shen Q."/>
            <person name="Zhang L."/>
            <person name="Liao Z."/>
            <person name="Wang S."/>
            <person name="Yan T."/>
            <person name="Shi P."/>
            <person name="Liu M."/>
            <person name="Fu X."/>
            <person name="Pan Q."/>
            <person name="Wang Y."/>
            <person name="Lv Z."/>
            <person name="Lu X."/>
            <person name="Zhang F."/>
            <person name="Jiang W."/>
            <person name="Ma Y."/>
            <person name="Chen M."/>
            <person name="Hao X."/>
            <person name="Li L."/>
            <person name="Tang Y."/>
            <person name="Lv G."/>
            <person name="Zhou Y."/>
            <person name="Sun X."/>
            <person name="Brodelius P.E."/>
            <person name="Rose J.K.C."/>
            <person name="Tang K."/>
        </authorList>
    </citation>
    <scope>NUCLEOTIDE SEQUENCE [LARGE SCALE GENOMIC DNA]</scope>
    <source>
        <strain evidence="8">cv. Huhao1</strain>
        <tissue evidence="7">Leaf</tissue>
    </source>
</reference>
<proteinExistence type="predicted"/>
<evidence type="ECO:0000256" key="5">
    <source>
        <dbReference type="SAM" id="MobiDB-lite"/>
    </source>
</evidence>
<keyword evidence="2" id="KW-0238">DNA-binding</keyword>
<evidence type="ECO:0000313" key="8">
    <source>
        <dbReference type="Proteomes" id="UP000245207"/>
    </source>
</evidence>